<evidence type="ECO:0000313" key="3">
    <source>
        <dbReference type="Proteomes" id="UP000434052"/>
    </source>
</evidence>
<feature type="transmembrane region" description="Helical" evidence="1">
    <location>
        <begin position="892"/>
        <end position="911"/>
    </location>
</feature>
<dbReference type="AlphaFoldDB" id="A0A6P1ZGU5"/>
<dbReference type="Gene3D" id="1.20.1640.10">
    <property type="entry name" value="Multidrug efflux transporter AcrB transmembrane domain"/>
    <property type="match status" value="2"/>
</dbReference>
<dbReference type="Proteomes" id="UP000434052">
    <property type="component" value="Unassembled WGS sequence"/>
</dbReference>
<dbReference type="SUPFAM" id="SSF82714">
    <property type="entry name" value="Multidrug efflux transporter AcrB TolC docking domain, DN and DC subdomains"/>
    <property type="match status" value="2"/>
</dbReference>
<feature type="transmembrane region" description="Helical" evidence="1">
    <location>
        <begin position="528"/>
        <end position="551"/>
    </location>
</feature>
<reference evidence="2 3" key="1">
    <citation type="submission" date="2018-06" db="EMBL/GenBank/DDBJ databases">
        <title>Complete genome of Desulfovibrio marinus P48SEP.</title>
        <authorList>
            <person name="Crispim J.S."/>
            <person name="Vidigal P.M.P."/>
            <person name="Silva L.C.F."/>
            <person name="Araujo L.C."/>
            <person name="Laguardia C.N."/>
            <person name="Dias R.S."/>
            <person name="Sousa M.P."/>
            <person name="Paula S.O."/>
            <person name="Silva C."/>
        </authorList>
    </citation>
    <scope>NUCLEOTIDE SEQUENCE [LARGE SCALE GENOMIC DNA]</scope>
    <source>
        <strain evidence="2 3">P48SEP</strain>
    </source>
</reference>
<feature type="transmembrane region" description="Helical" evidence="1">
    <location>
        <begin position="362"/>
        <end position="383"/>
    </location>
</feature>
<feature type="transmembrane region" description="Helical" evidence="1">
    <location>
        <begin position="336"/>
        <end position="355"/>
    </location>
</feature>
<sequence length="1047" mass="114196">MGMMKKLAEFSVHNPVTVNLIMISILVMGVVLYKFHMPKEVFPEFSENQIIVTTVYPGASAEEIEKNVTLKIEEAVSDLDYVEDLSSTTQEGFSQVTIEISPEAKNLPKLVSDAQQAIDQIDEFPEDADDPIVKEMQPNIPVITVSLYGEVNLKYLKGIVDDLESEIQSINGVSDVRISGLPDREIWVEVQPEMLERYGLTLSSISNVIREHNFDLPGGTLPTAQGEFLIRTVGKSATAKGLEDIPLVTTPTGGKLRLGEVARVRDWFKDESSLGRFNLQRAVNLTVTKTRAGDAIKVSKDVRDLVDNYRKRLPPTVDIGVFNDTSVYVKNRLQTLSSSGLQGLVMVFIFLLLMLNWRVASMVTMGIPISFLGAIIIMAWAGMTMNMMSMFALIVVLGLVVDDAVVIGENVYRHYESGLSPREAAIKGASEVSWPVIAAVATTVAAFMPLLLIPGTMGVFLGVIPKVVIFALLVSLLEALVVLPSHMAEFLPATPPEPSALRRKINAFIDGVITRYGKLLDRCLEWRYVFLAGVLGVSTLIIAFAVLHIPFRLFQEFEGSQFYVSVEAPPASSLEETEDLMKRVERSVNNAIPQSELASLVTNVGFLMGRGKSGDQGENLAQIIVELNDLGMGRLRPLKAVMDDVREAVQPYAAGNTVTVQAMQSGPGGDPIYVLISGADLDVLQDISNQVKAFIQEFPAASDVKDNLDAGKPELQVQLKPHAFALGLTNSMVAGQLRDAFIGSESSKFQTSREDIDVRVKLPESSASQLDSLMHFKVTLPTGRKVQLSEIANVAKTKGISSITRENRKRAVIITGELNQDITTSKVLSAAVKEKFSNIPQRYPGYSIETERGEVEDINESMAALGSAFMLGLLLIYFILGTQFKSYLQPFVVMAAIPFGIDGVLLGHIVMGQDLGLLSMIGLVALSGIVVNDSLVLVDFVNQRRREGSARRSSLVEAGMVRLRPIVLTSVTTMGGLFFLAFFASGQARFLSPMAIAIFFGLMSSTVITLFIVPCLYAVLDDLAYMVTGKTTTERAVAASSTPRTDP</sequence>
<keyword evidence="1" id="KW-0812">Transmembrane</keyword>
<dbReference type="Gene3D" id="3.30.70.1430">
    <property type="entry name" value="Multidrug efflux transporter AcrB pore domain"/>
    <property type="match status" value="2"/>
</dbReference>
<organism evidence="2 3">
    <name type="scientific">Oceanidesulfovibrio marinus</name>
    <dbReference type="NCBI Taxonomy" id="370038"/>
    <lineage>
        <taxon>Bacteria</taxon>
        <taxon>Pseudomonadati</taxon>
        <taxon>Thermodesulfobacteriota</taxon>
        <taxon>Desulfovibrionia</taxon>
        <taxon>Desulfovibrionales</taxon>
        <taxon>Desulfovibrionaceae</taxon>
        <taxon>Oceanidesulfovibrio</taxon>
    </lineage>
</organism>
<evidence type="ECO:0000256" key="1">
    <source>
        <dbReference type="SAM" id="Phobius"/>
    </source>
</evidence>
<feature type="transmembrane region" description="Helical" evidence="1">
    <location>
        <begin position="432"/>
        <end position="453"/>
    </location>
</feature>
<evidence type="ECO:0008006" key="4">
    <source>
        <dbReference type="Google" id="ProtNLM"/>
    </source>
</evidence>
<feature type="transmembrane region" description="Helical" evidence="1">
    <location>
        <begin position="459"/>
        <end position="483"/>
    </location>
</feature>
<dbReference type="PANTHER" id="PTHR32063">
    <property type="match status" value="1"/>
</dbReference>
<keyword evidence="1" id="KW-1133">Transmembrane helix</keyword>
<gene>
    <name evidence="2" type="ORF">DQK91_10065</name>
</gene>
<dbReference type="SUPFAM" id="SSF82693">
    <property type="entry name" value="Multidrug efflux transporter AcrB pore domain, PN1, PN2, PC1 and PC2 subdomains"/>
    <property type="match status" value="3"/>
</dbReference>
<accession>A0A6P1ZGU5</accession>
<dbReference type="PRINTS" id="PR00702">
    <property type="entry name" value="ACRIFLAVINRP"/>
</dbReference>
<feature type="transmembrane region" description="Helical" evidence="1">
    <location>
        <begin position="12"/>
        <end position="33"/>
    </location>
</feature>
<feature type="transmembrane region" description="Helical" evidence="1">
    <location>
        <begin position="862"/>
        <end position="880"/>
    </location>
</feature>
<name>A0A6P1ZGU5_9BACT</name>
<comment type="caution">
    <text evidence="2">The sequence shown here is derived from an EMBL/GenBank/DDBJ whole genome shotgun (WGS) entry which is preliminary data.</text>
</comment>
<dbReference type="GO" id="GO:0042910">
    <property type="term" value="F:xenobiotic transmembrane transporter activity"/>
    <property type="evidence" value="ECO:0007669"/>
    <property type="project" value="TreeGrafter"/>
</dbReference>
<dbReference type="Gene3D" id="3.30.70.1440">
    <property type="entry name" value="Multidrug efflux transporter AcrB pore domain"/>
    <property type="match status" value="1"/>
</dbReference>
<dbReference type="PANTHER" id="PTHR32063:SF33">
    <property type="entry name" value="RND SUPERFAMILY EFFLUX PUMP PERMEASE COMPONENT"/>
    <property type="match status" value="1"/>
</dbReference>
<dbReference type="InterPro" id="IPR001036">
    <property type="entry name" value="Acrflvin-R"/>
</dbReference>
<dbReference type="SUPFAM" id="SSF82866">
    <property type="entry name" value="Multidrug efflux transporter AcrB transmembrane domain"/>
    <property type="match status" value="2"/>
</dbReference>
<feature type="transmembrane region" description="Helical" evidence="1">
    <location>
        <begin position="996"/>
        <end position="1020"/>
    </location>
</feature>
<evidence type="ECO:0000313" key="2">
    <source>
        <dbReference type="EMBL" id="TVM34224.1"/>
    </source>
</evidence>
<feature type="transmembrane region" description="Helical" evidence="1">
    <location>
        <begin position="963"/>
        <end position="984"/>
    </location>
</feature>
<dbReference type="Pfam" id="PF00873">
    <property type="entry name" value="ACR_tran"/>
    <property type="match status" value="1"/>
</dbReference>
<protein>
    <recommendedName>
        <fullName evidence="4">Multidrug efflux pump subunit AcrB</fullName>
    </recommendedName>
</protein>
<dbReference type="GO" id="GO:0005886">
    <property type="term" value="C:plasma membrane"/>
    <property type="evidence" value="ECO:0007669"/>
    <property type="project" value="TreeGrafter"/>
</dbReference>
<proteinExistence type="predicted"/>
<dbReference type="InterPro" id="IPR027463">
    <property type="entry name" value="AcrB_DN_DC_subdom"/>
</dbReference>
<dbReference type="Gene3D" id="3.30.70.1320">
    <property type="entry name" value="Multidrug efflux transporter AcrB pore domain like"/>
    <property type="match status" value="1"/>
</dbReference>
<dbReference type="EMBL" id="QMIF01000005">
    <property type="protein sequence ID" value="TVM34224.1"/>
    <property type="molecule type" value="Genomic_DNA"/>
</dbReference>
<feature type="transmembrane region" description="Helical" evidence="1">
    <location>
        <begin position="917"/>
        <end position="942"/>
    </location>
</feature>
<dbReference type="Gene3D" id="3.30.2090.10">
    <property type="entry name" value="Multidrug efflux transporter AcrB TolC docking domain, DN and DC subdomains"/>
    <property type="match status" value="2"/>
</dbReference>
<keyword evidence="1" id="KW-0472">Membrane</keyword>